<dbReference type="RefSeq" id="XP_011130068.1">
    <property type="nucleotide sequence ID" value="XM_011131766.1"/>
</dbReference>
<comment type="caution">
    <text evidence="5">The sequence shown here is derived from an EMBL/GenBank/DDBJ whole genome shotgun (WGS) entry which is preliminary data.</text>
</comment>
<dbReference type="GO" id="GO:0006508">
    <property type="term" value="P:proteolysis"/>
    <property type="evidence" value="ECO:0007669"/>
    <property type="project" value="UniProtKB-KW"/>
</dbReference>
<dbReference type="PANTHER" id="PTHR12378:SF7">
    <property type="entry name" value="DESUMOYLATING ISOPEPTIDASE 1"/>
    <property type="match status" value="1"/>
</dbReference>
<dbReference type="GO" id="GO:0070646">
    <property type="term" value="P:protein modification by small protein removal"/>
    <property type="evidence" value="ECO:0007669"/>
    <property type="project" value="TreeGrafter"/>
</dbReference>
<keyword evidence="3" id="KW-0378">Hydrolase</keyword>
<evidence type="ECO:0000313" key="5">
    <source>
        <dbReference type="EMBL" id="EZG68174.1"/>
    </source>
</evidence>
<dbReference type="SMART" id="SM01179">
    <property type="entry name" value="DUF862"/>
    <property type="match status" value="1"/>
</dbReference>
<accession>A0A023B844</accession>
<dbReference type="VEuPathDB" id="CryptoDB:GNI_063940"/>
<gene>
    <name evidence="5" type="ORF">GNI_063940</name>
</gene>
<evidence type="ECO:0000313" key="6">
    <source>
        <dbReference type="Proteomes" id="UP000019763"/>
    </source>
</evidence>
<sequence length="335" mass="38567">MPFPCCCCYPDHPDTRRDNRHRRIRGVYVSSPPLSITDPPVWRRVFDHSLLGDTGEQTYRAIETFRDGSAPDTIYQADTSECRDNSLSPRKAGSLVRLYEQIPSRCATRNGGLENPSSRIGAGASITSEETLPPQTRRWLRKEGDRQLMELLLHKDPEDVFLKVYDITEGRAHKVVKLAAGFDIEGVWHTSILTYGKERFYCDGPMAVDSDVVEKKFAIELKHIFYLGKTSLSEHQIHRIVKSLRHKYTPESYDLIQCNCNHFTQDVLWAMKKKGDRSLVNYELPDFIRDQPKLFMSTARGRALIWLVQNILEKTDNFLNNRFANGLDTIVKKFV</sequence>
<dbReference type="eggNOG" id="KOG0324">
    <property type="taxonomic scope" value="Eukaryota"/>
</dbReference>
<dbReference type="PROSITE" id="PS51858">
    <property type="entry name" value="PPPDE"/>
    <property type="match status" value="1"/>
</dbReference>
<dbReference type="OrthoDB" id="21221at2759"/>
<comment type="similarity">
    <text evidence="1">Belongs to the DeSI family.</text>
</comment>
<dbReference type="InterPro" id="IPR008580">
    <property type="entry name" value="PPPDE_dom"/>
</dbReference>
<dbReference type="PANTHER" id="PTHR12378">
    <property type="entry name" value="DESUMOYLATING ISOPEPTIDASE"/>
    <property type="match status" value="1"/>
</dbReference>
<dbReference type="GO" id="GO:0008233">
    <property type="term" value="F:peptidase activity"/>
    <property type="evidence" value="ECO:0007669"/>
    <property type="project" value="UniProtKB-KW"/>
</dbReference>
<evidence type="ECO:0000256" key="2">
    <source>
        <dbReference type="ARBA" id="ARBA00022670"/>
    </source>
</evidence>
<keyword evidence="2" id="KW-0645">Protease</keyword>
<name>A0A023B844_GRENI</name>
<organism evidence="5 6">
    <name type="scientific">Gregarina niphandrodes</name>
    <name type="common">Septate eugregarine</name>
    <dbReference type="NCBI Taxonomy" id="110365"/>
    <lineage>
        <taxon>Eukaryota</taxon>
        <taxon>Sar</taxon>
        <taxon>Alveolata</taxon>
        <taxon>Apicomplexa</taxon>
        <taxon>Conoidasida</taxon>
        <taxon>Gregarinasina</taxon>
        <taxon>Eugregarinorida</taxon>
        <taxon>Gregarinidae</taxon>
        <taxon>Gregarina</taxon>
    </lineage>
</organism>
<evidence type="ECO:0000259" key="4">
    <source>
        <dbReference type="PROSITE" id="PS51858"/>
    </source>
</evidence>
<dbReference type="AlphaFoldDB" id="A0A023B844"/>
<dbReference type="GeneID" id="22912352"/>
<dbReference type="Gene3D" id="3.90.1720.30">
    <property type="entry name" value="PPPDE domains"/>
    <property type="match status" value="1"/>
</dbReference>
<keyword evidence="6" id="KW-1185">Reference proteome</keyword>
<feature type="domain" description="PPPDE" evidence="4">
    <location>
        <begin position="158"/>
        <end position="309"/>
    </location>
</feature>
<evidence type="ECO:0000256" key="1">
    <source>
        <dbReference type="ARBA" id="ARBA00008140"/>
    </source>
</evidence>
<proteinExistence type="inferred from homology"/>
<dbReference type="InterPro" id="IPR042266">
    <property type="entry name" value="PPPDE_sf"/>
</dbReference>
<dbReference type="Pfam" id="PF05903">
    <property type="entry name" value="Peptidase_C97"/>
    <property type="match status" value="1"/>
</dbReference>
<reference evidence="5" key="1">
    <citation type="submission" date="2013-12" db="EMBL/GenBank/DDBJ databases">
        <authorList>
            <person name="Omoto C.K."/>
            <person name="Sibley D."/>
            <person name="Venepally P."/>
            <person name="Hadjithomas M."/>
            <person name="Karamycheva S."/>
            <person name="Brunk B."/>
            <person name="Roos D."/>
            <person name="Caler E."/>
            <person name="Lorenzi H."/>
        </authorList>
    </citation>
    <scope>NUCLEOTIDE SEQUENCE</scope>
</reference>
<dbReference type="EMBL" id="AFNH02000482">
    <property type="protein sequence ID" value="EZG68174.1"/>
    <property type="molecule type" value="Genomic_DNA"/>
</dbReference>
<evidence type="ECO:0000256" key="3">
    <source>
        <dbReference type="ARBA" id="ARBA00022801"/>
    </source>
</evidence>
<dbReference type="Proteomes" id="UP000019763">
    <property type="component" value="Unassembled WGS sequence"/>
</dbReference>
<protein>
    <submittedName>
        <fullName evidence="5">PPPDE peptidase domain protein</fullName>
    </submittedName>
</protein>